<proteinExistence type="predicted"/>
<feature type="modified residue" description="4-aspartylphosphate" evidence="2">
    <location>
        <position position="53"/>
    </location>
</feature>
<gene>
    <name evidence="4" type="ORF">HC031_30585</name>
</gene>
<organism evidence="4 5">
    <name type="scientific">Planosporangium thailandense</name>
    <dbReference type="NCBI Taxonomy" id="765197"/>
    <lineage>
        <taxon>Bacteria</taxon>
        <taxon>Bacillati</taxon>
        <taxon>Actinomycetota</taxon>
        <taxon>Actinomycetes</taxon>
        <taxon>Micromonosporales</taxon>
        <taxon>Micromonosporaceae</taxon>
        <taxon>Planosporangium</taxon>
    </lineage>
</organism>
<dbReference type="InterPro" id="IPR050595">
    <property type="entry name" value="Bact_response_regulator"/>
</dbReference>
<evidence type="ECO:0000313" key="4">
    <source>
        <dbReference type="EMBL" id="NJC74028.1"/>
    </source>
</evidence>
<dbReference type="PANTHER" id="PTHR44591">
    <property type="entry name" value="STRESS RESPONSE REGULATOR PROTEIN 1"/>
    <property type="match status" value="1"/>
</dbReference>
<keyword evidence="5" id="KW-1185">Reference proteome</keyword>
<dbReference type="RefSeq" id="WP_167928925.1">
    <property type="nucleotide sequence ID" value="NZ_JAATVY010000042.1"/>
</dbReference>
<evidence type="ECO:0000256" key="1">
    <source>
        <dbReference type="ARBA" id="ARBA00022553"/>
    </source>
</evidence>
<keyword evidence="1 2" id="KW-0597">Phosphoprotein</keyword>
<evidence type="ECO:0000259" key="3">
    <source>
        <dbReference type="PROSITE" id="PS50110"/>
    </source>
</evidence>
<feature type="domain" description="Response regulatory" evidence="3">
    <location>
        <begin position="2"/>
        <end position="120"/>
    </location>
</feature>
<dbReference type="PANTHER" id="PTHR44591:SF3">
    <property type="entry name" value="RESPONSE REGULATORY DOMAIN-CONTAINING PROTEIN"/>
    <property type="match status" value="1"/>
</dbReference>
<dbReference type="PROSITE" id="PS50110">
    <property type="entry name" value="RESPONSE_REGULATORY"/>
    <property type="match status" value="1"/>
</dbReference>
<dbReference type="EMBL" id="JAATVY010000042">
    <property type="protein sequence ID" value="NJC74028.1"/>
    <property type="molecule type" value="Genomic_DNA"/>
</dbReference>
<protein>
    <submittedName>
        <fullName evidence="4">Response regulator</fullName>
    </submittedName>
</protein>
<dbReference type="InterPro" id="IPR001789">
    <property type="entry name" value="Sig_transdc_resp-reg_receiver"/>
</dbReference>
<dbReference type="InterPro" id="IPR011006">
    <property type="entry name" value="CheY-like_superfamily"/>
</dbReference>
<name>A0ABX0Y7M5_9ACTN</name>
<accession>A0ABX0Y7M5</accession>
<evidence type="ECO:0000256" key="2">
    <source>
        <dbReference type="PROSITE-ProRule" id="PRU00169"/>
    </source>
</evidence>
<dbReference type="SUPFAM" id="SSF52172">
    <property type="entry name" value="CheY-like"/>
    <property type="match status" value="1"/>
</dbReference>
<sequence length="128" mass="14398">MRALIIDDARAMRSILKRIVQPLGFEVHEAANGREALDHLLATDHLPELALVDWNMPEMNGYDFIKAVRADRRFRGMSLMMVTTESEHHQVVRALAAGAHEYVIKPFQSETIIEKLNLLGLLPARAAA</sequence>
<evidence type="ECO:0000313" key="5">
    <source>
        <dbReference type="Proteomes" id="UP000722989"/>
    </source>
</evidence>
<dbReference type="SMART" id="SM00448">
    <property type="entry name" value="REC"/>
    <property type="match status" value="1"/>
</dbReference>
<dbReference type="Pfam" id="PF00072">
    <property type="entry name" value="Response_reg"/>
    <property type="match status" value="1"/>
</dbReference>
<comment type="caution">
    <text evidence="4">The sequence shown here is derived from an EMBL/GenBank/DDBJ whole genome shotgun (WGS) entry which is preliminary data.</text>
</comment>
<dbReference type="Gene3D" id="3.40.50.2300">
    <property type="match status" value="1"/>
</dbReference>
<dbReference type="Proteomes" id="UP000722989">
    <property type="component" value="Unassembled WGS sequence"/>
</dbReference>
<reference evidence="4 5" key="1">
    <citation type="submission" date="2020-03" db="EMBL/GenBank/DDBJ databases">
        <title>WGS of the type strain of Planosporangium spp.</title>
        <authorList>
            <person name="Thawai C."/>
        </authorList>
    </citation>
    <scope>NUCLEOTIDE SEQUENCE [LARGE SCALE GENOMIC DNA]</scope>
    <source>
        <strain evidence="4 5">TBRC 5610</strain>
    </source>
</reference>